<dbReference type="eggNOG" id="COG0345">
    <property type="taxonomic scope" value="Bacteria"/>
</dbReference>
<evidence type="ECO:0000256" key="6">
    <source>
        <dbReference type="PIRSR" id="PIRSR000193-1"/>
    </source>
</evidence>
<dbReference type="HAMAP" id="MF_01925">
    <property type="entry name" value="P5C_reductase"/>
    <property type="match status" value="1"/>
</dbReference>
<dbReference type="AlphaFoldDB" id="A5EV67"/>
<gene>
    <name evidence="4 9" type="primary">proC</name>
    <name evidence="9" type="ordered locus">DNO_0674</name>
</gene>
<name>A5EV67_DICNV</name>
<evidence type="ECO:0000256" key="3">
    <source>
        <dbReference type="ARBA" id="ARBA00023002"/>
    </source>
</evidence>
<dbReference type="Gene3D" id="1.10.3730.10">
    <property type="entry name" value="ProC C-terminal domain-like"/>
    <property type="match status" value="1"/>
</dbReference>
<evidence type="ECO:0000259" key="8">
    <source>
        <dbReference type="Pfam" id="PF14748"/>
    </source>
</evidence>
<dbReference type="Gene3D" id="3.40.50.720">
    <property type="entry name" value="NAD(P)-binding Rossmann-like Domain"/>
    <property type="match status" value="1"/>
</dbReference>
<evidence type="ECO:0000256" key="2">
    <source>
        <dbReference type="ARBA" id="ARBA00022857"/>
    </source>
</evidence>
<feature type="binding site" evidence="6">
    <location>
        <position position="39"/>
    </location>
    <ligand>
        <name>NADP(+)</name>
        <dbReference type="ChEBI" id="CHEBI:58349"/>
    </ligand>
</feature>
<protein>
    <recommendedName>
        <fullName evidence="4 5">Pyrroline-5-carboxylate reductase</fullName>
        <shortName evidence="4">P5C reductase</shortName>
        <shortName evidence="4">P5CR</shortName>
        <ecNumber evidence="4 5">1.5.1.2</ecNumber>
    </recommendedName>
    <alternativeName>
        <fullName evidence="4">PCA reductase</fullName>
    </alternativeName>
</protein>
<comment type="similarity">
    <text evidence="1 4">Belongs to the pyrroline-5-carboxylate reductase family.</text>
</comment>
<dbReference type="EC" id="1.5.1.2" evidence="4 5"/>
<dbReference type="InterPro" id="IPR000304">
    <property type="entry name" value="Pyrroline-COOH_reductase"/>
</dbReference>
<comment type="subcellular location">
    <subcellularLocation>
        <location evidence="4">Cytoplasm</location>
    </subcellularLocation>
</comment>
<keyword evidence="10" id="KW-1185">Reference proteome</keyword>
<feature type="domain" description="Pyrroline-5-carboxylate reductase dimerisation" evidence="8">
    <location>
        <begin position="166"/>
        <end position="276"/>
    </location>
</feature>
<keyword evidence="4" id="KW-0963">Cytoplasm</keyword>
<evidence type="ECO:0000256" key="5">
    <source>
        <dbReference type="NCBIfam" id="TIGR00112"/>
    </source>
</evidence>
<sequence>MEADGNIGFIGAGHINSAIIRGLLNDEDSFNRQRLMIATRSVESSLAAAKDFGVYTTNHIEDILAKAQYIVIGVKPQDMHALLMQLCQHDLSEHVIITLAAGIKIEDYRKILGDEVTIVRAMPNIAASVQAALTGIYSDDGLSEHDENLIEDIFSAIGSTAWLDDEIQLDGITALSGSGIAYFYRLMQAMAQAGEQYGFEKQELYDIITLTALGAATLAVESIDDVEQNADFATFIDQIAVKGGTTEQAITVFNQQNLDEMVQTAMQKVVGRSHELGEALTKDWA</sequence>
<dbReference type="Pfam" id="PF14748">
    <property type="entry name" value="P5CR_dimer"/>
    <property type="match status" value="1"/>
</dbReference>
<comment type="catalytic activity">
    <reaction evidence="4">
        <text>L-proline + NAD(+) = (S)-1-pyrroline-5-carboxylate + NADH + 2 H(+)</text>
        <dbReference type="Rhea" id="RHEA:14105"/>
        <dbReference type="ChEBI" id="CHEBI:15378"/>
        <dbReference type="ChEBI" id="CHEBI:17388"/>
        <dbReference type="ChEBI" id="CHEBI:57540"/>
        <dbReference type="ChEBI" id="CHEBI:57945"/>
        <dbReference type="ChEBI" id="CHEBI:60039"/>
        <dbReference type="EC" id="1.5.1.2"/>
    </reaction>
</comment>
<dbReference type="InterPro" id="IPR036291">
    <property type="entry name" value="NAD(P)-bd_dom_sf"/>
</dbReference>
<dbReference type="STRING" id="246195.DNO_0674"/>
<keyword evidence="4" id="KW-0641">Proline biosynthesis</keyword>
<reference evidence="9 10" key="1">
    <citation type="journal article" date="2007" name="Nat. Biotechnol.">
        <title>Genome sequence and identification of candidate vaccine antigens from the animal pathogen Dichelobacter nodosus.</title>
        <authorList>
            <person name="Myers G.S."/>
            <person name="Parker D."/>
            <person name="Al-Hasani K."/>
            <person name="Kennan R.M."/>
            <person name="Seemann T."/>
            <person name="Ren Q."/>
            <person name="Badger J.H."/>
            <person name="Selengut J.D."/>
            <person name="Deboy R.T."/>
            <person name="Tettelin H."/>
            <person name="Boyce J.D."/>
            <person name="McCarl V.P."/>
            <person name="Han X."/>
            <person name="Nelson W.C."/>
            <person name="Madupu R."/>
            <person name="Mohamoud Y."/>
            <person name="Holley T."/>
            <person name="Fedorova N."/>
            <person name="Khouri H."/>
            <person name="Bottomley S.P."/>
            <person name="Whittington R.J."/>
            <person name="Adler B."/>
            <person name="Songer J.G."/>
            <person name="Rood J.I."/>
            <person name="Paulsen I.T."/>
        </authorList>
    </citation>
    <scope>NUCLEOTIDE SEQUENCE [LARGE SCALE GENOMIC DNA]</scope>
    <source>
        <strain evidence="9 10">VCS1703A</strain>
    </source>
</reference>
<proteinExistence type="inferred from homology"/>
<evidence type="ECO:0000256" key="4">
    <source>
        <dbReference type="HAMAP-Rule" id="MF_01925"/>
    </source>
</evidence>
<dbReference type="HOGENOM" id="CLU_042344_1_2_6"/>
<comment type="pathway">
    <text evidence="4">Amino-acid biosynthesis; L-proline biosynthesis; L-proline from L-glutamate 5-semialdehyde: step 1/1.</text>
</comment>
<dbReference type="Proteomes" id="UP000000248">
    <property type="component" value="Chromosome"/>
</dbReference>
<dbReference type="GO" id="GO:0055129">
    <property type="term" value="P:L-proline biosynthetic process"/>
    <property type="evidence" value="ECO:0007669"/>
    <property type="project" value="UniProtKB-UniRule"/>
</dbReference>
<dbReference type="PIRSF" id="PIRSF000193">
    <property type="entry name" value="Pyrrol-5-carb_rd"/>
    <property type="match status" value="1"/>
</dbReference>
<dbReference type="SUPFAM" id="SSF51735">
    <property type="entry name" value="NAD(P)-binding Rossmann-fold domains"/>
    <property type="match status" value="1"/>
</dbReference>
<evidence type="ECO:0000256" key="1">
    <source>
        <dbReference type="ARBA" id="ARBA00005525"/>
    </source>
</evidence>
<accession>A5EV67</accession>
<dbReference type="InterPro" id="IPR008927">
    <property type="entry name" value="6-PGluconate_DH-like_C_sf"/>
</dbReference>
<dbReference type="GO" id="GO:0005737">
    <property type="term" value="C:cytoplasm"/>
    <property type="evidence" value="ECO:0007669"/>
    <property type="project" value="UniProtKB-SubCell"/>
</dbReference>
<keyword evidence="4" id="KW-0028">Amino-acid biosynthesis</keyword>
<dbReference type="OrthoDB" id="9805754at2"/>
<keyword evidence="2 4" id="KW-0521">NADP</keyword>
<dbReference type="PANTHER" id="PTHR11645">
    <property type="entry name" value="PYRROLINE-5-CARBOXYLATE REDUCTASE"/>
    <property type="match status" value="1"/>
</dbReference>
<evidence type="ECO:0000313" key="9">
    <source>
        <dbReference type="EMBL" id="ABQ13868.1"/>
    </source>
</evidence>
<dbReference type="EMBL" id="CP000513">
    <property type="protein sequence ID" value="ABQ13868.1"/>
    <property type="molecule type" value="Genomic_DNA"/>
</dbReference>
<dbReference type="PANTHER" id="PTHR11645:SF0">
    <property type="entry name" value="PYRROLINE-5-CARBOXYLATE REDUCTASE 3"/>
    <property type="match status" value="1"/>
</dbReference>
<dbReference type="UniPathway" id="UPA00098">
    <property type="reaction ID" value="UER00361"/>
</dbReference>
<dbReference type="KEGG" id="dno:DNO_0674"/>
<dbReference type="InterPro" id="IPR029036">
    <property type="entry name" value="P5CR_dimer"/>
</dbReference>
<evidence type="ECO:0000259" key="7">
    <source>
        <dbReference type="Pfam" id="PF03807"/>
    </source>
</evidence>
<dbReference type="NCBIfam" id="TIGR00112">
    <property type="entry name" value="proC"/>
    <property type="match status" value="1"/>
</dbReference>
<dbReference type="InterPro" id="IPR028939">
    <property type="entry name" value="P5C_Rdtase_cat_N"/>
</dbReference>
<comment type="function">
    <text evidence="4">Catalyzes the reduction of 1-pyrroline-5-carboxylate (PCA) to L-proline.</text>
</comment>
<comment type="catalytic activity">
    <reaction evidence="4">
        <text>L-proline + NADP(+) = (S)-1-pyrroline-5-carboxylate + NADPH + 2 H(+)</text>
        <dbReference type="Rhea" id="RHEA:14109"/>
        <dbReference type="ChEBI" id="CHEBI:15378"/>
        <dbReference type="ChEBI" id="CHEBI:17388"/>
        <dbReference type="ChEBI" id="CHEBI:57783"/>
        <dbReference type="ChEBI" id="CHEBI:58349"/>
        <dbReference type="ChEBI" id="CHEBI:60039"/>
        <dbReference type="EC" id="1.5.1.2"/>
    </reaction>
</comment>
<dbReference type="GO" id="GO:0004735">
    <property type="term" value="F:pyrroline-5-carboxylate reductase activity"/>
    <property type="evidence" value="ECO:0007669"/>
    <property type="project" value="UniProtKB-UniRule"/>
</dbReference>
<dbReference type="Pfam" id="PF03807">
    <property type="entry name" value="F420_oxidored"/>
    <property type="match status" value="1"/>
</dbReference>
<dbReference type="RefSeq" id="WP_012031007.1">
    <property type="nucleotide sequence ID" value="NC_009446.1"/>
</dbReference>
<keyword evidence="3 4" id="KW-0560">Oxidoreductase</keyword>
<feature type="domain" description="Pyrroline-5-carboxylate reductase catalytic N-terminal" evidence="7">
    <location>
        <begin position="7"/>
        <end position="102"/>
    </location>
</feature>
<evidence type="ECO:0000313" key="10">
    <source>
        <dbReference type="Proteomes" id="UP000000248"/>
    </source>
</evidence>
<organism evidence="9 10">
    <name type="scientific">Dichelobacter nodosus (strain VCS1703A)</name>
    <dbReference type="NCBI Taxonomy" id="246195"/>
    <lineage>
        <taxon>Bacteria</taxon>
        <taxon>Pseudomonadati</taxon>
        <taxon>Pseudomonadota</taxon>
        <taxon>Gammaproteobacteria</taxon>
        <taxon>Cardiobacteriales</taxon>
        <taxon>Cardiobacteriaceae</taxon>
        <taxon>Dichelobacter</taxon>
    </lineage>
</organism>
<dbReference type="SUPFAM" id="SSF48179">
    <property type="entry name" value="6-phosphogluconate dehydrogenase C-terminal domain-like"/>
    <property type="match status" value="1"/>
</dbReference>